<dbReference type="RefSeq" id="WP_088150777.1">
    <property type="nucleotide sequence ID" value="NZ_NHON01000013.1"/>
</dbReference>
<dbReference type="AlphaFoldDB" id="A0A211ZQ93"/>
<dbReference type="Proteomes" id="UP000196655">
    <property type="component" value="Unassembled WGS sequence"/>
</dbReference>
<keyword evidence="2" id="KW-1185">Reference proteome</keyword>
<sequence length="172" mass="18120">MTPELAAKRASATGGGVDAWRDQVGGTVLGALYRRGLLAHHEKEAPGLATGRYLAGLDYADLMDRVGRQIAAPRGMAQKPQGRSLSAENAEGFARTMAQYRETLDALGRLDFRCRIALSLACPDPAADVDALLPKAVAAAPLVREALDALVRSAPRIKAVGRSAVEAMKEAA</sequence>
<proteinExistence type="predicted"/>
<name>A0A211ZQ93_9PROT</name>
<evidence type="ECO:0000313" key="1">
    <source>
        <dbReference type="EMBL" id="OWJ67435.1"/>
    </source>
</evidence>
<protein>
    <submittedName>
        <fullName evidence="1">Uncharacterized protein</fullName>
    </submittedName>
</protein>
<reference evidence="2" key="1">
    <citation type="submission" date="2017-05" db="EMBL/GenBank/DDBJ databases">
        <authorList>
            <person name="Macchi M."/>
            <person name="Festa S."/>
            <person name="Coppotelli B.M."/>
            <person name="Morelli I.S."/>
        </authorList>
    </citation>
    <scope>NUCLEOTIDE SEQUENCE [LARGE SCALE GENOMIC DNA]</scope>
    <source>
        <strain evidence="2">I</strain>
    </source>
</reference>
<organism evidence="1 2">
    <name type="scientific">Inquilinus limosus</name>
    <dbReference type="NCBI Taxonomy" id="171674"/>
    <lineage>
        <taxon>Bacteria</taxon>
        <taxon>Pseudomonadati</taxon>
        <taxon>Pseudomonadota</taxon>
        <taxon>Alphaproteobacteria</taxon>
        <taxon>Rhodospirillales</taxon>
        <taxon>Rhodospirillaceae</taxon>
        <taxon>Inquilinus</taxon>
    </lineage>
</organism>
<accession>A0A211ZQ93</accession>
<comment type="caution">
    <text evidence="1">The sequence shown here is derived from an EMBL/GenBank/DDBJ whole genome shotgun (WGS) entry which is preliminary data.</text>
</comment>
<evidence type="ECO:0000313" key="2">
    <source>
        <dbReference type="Proteomes" id="UP000196655"/>
    </source>
</evidence>
<dbReference type="EMBL" id="NHON01000013">
    <property type="protein sequence ID" value="OWJ67435.1"/>
    <property type="molecule type" value="Genomic_DNA"/>
</dbReference>
<gene>
    <name evidence="1" type="ORF">BWR60_09520</name>
</gene>